<dbReference type="OrthoDB" id="4756779at2759"/>
<protein>
    <submittedName>
        <fullName evidence="5">Uncharacterized protein</fullName>
    </submittedName>
</protein>
<keyword evidence="3" id="KW-0812">Transmembrane</keyword>
<feature type="signal peptide" evidence="4">
    <location>
        <begin position="1"/>
        <end position="19"/>
    </location>
</feature>
<name>W3WJT4_PESFW</name>
<evidence type="ECO:0000256" key="2">
    <source>
        <dbReference type="SAM" id="MobiDB-lite"/>
    </source>
</evidence>
<keyword evidence="4" id="KW-0732">Signal</keyword>
<evidence type="ECO:0000313" key="6">
    <source>
        <dbReference type="Proteomes" id="UP000030651"/>
    </source>
</evidence>
<sequence length="303" mass="34533">MRKHLLLFAILHVANVANGSVQQLTDIDRRNLEPESVEIVDLLPLVQHPDDVAKRFDIPGVDLDSVADEVWGKVKSEVADAVDAAKKTFDDAVSTAKETLDKAVAMAKEAIEKIKDEVEKIWEEVKKKVAELEDKVFSAIHDWIHDHIVEPLIKLLVIILVILLFLPTWWLIHIIAKLFDSTRKTRPAPQQNVEMQSWDEGIINGGIVQPSRPKKNWAYYVVRSWEKYGLGAVCLLCPFVGGFISWLEARKVPKLDRKMRGLRGDVQDLQLEIQALKAWRAGQEKSKREEGNKLRSGTDRQNW</sequence>
<reference evidence="6" key="1">
    <citation type="journal article" date="2015" name="BMC Genomics">
        <title>Genomic and transcriptomic analysis of the endophytic fungus Pestalotiopsis fici reveals its lifestyle and high potential for synthesis of natural products.</title>
        <authorList>
            <person name="Wang X."/>
            <person name="Zhang X."/>
            <person name="Liu L."/>
            <person name="Xiang M."/>
            <person name="Wang W."/>
            <person name="Sun X."/>
            <person name="Che Y."/>
            <person name="Guo L."/>
            <person name="Liu G."/>
            <person name="Guo L."/>
            <person name="Wang C."/>
            <person name="Yin W.B."/>
            <person name="Stadler M."/>
            <person name="Zhang X."/>
            <person name="Liu X."/>
        </authorList>
    </citation>
    <scope>NUCLEOTIDE SEQUENCE [LARGE SCALE GENOMIC DNA]</scope>
    <source>
        <strain evidence="6">W106-1 / CGMCC3.15140</strain>
    </source>
</reference>
<feature type="coiled-coil region" evidence="1">
    <location>
        <begin position="97"/>
        <end position="135"/>
    </location>
</feature>
<accession>W3WJT4</accession>
<proteinExistence type="predicted"/>
<dbReference type="GeneID" id="19280254"/>
<dbReference type="Proteomes" id="UP000030651">
    <property type="component" value="Unassembled WGS sequence"/>
</dbReference>
<evidence type="ECO:0000256" key="3">
    <source>
        <dbReference type="SAM" id="Phobius"/>
    </source>
</evidence>
<dbReference type="InParanoid" id="W3WJT4"/>
<dbReference type="KEGG" id="pfy:PFICI_15241"/>
<feature type="transmembrane region" description="Helical" evidence="3">
    <location>
        <begin position="155"/>
        <end position="176"/>
    </location>
</feature>
<keyword evidence="3" id="KW-1133">Transmembrane helix</keyword>
<feature type="region of interest" description="Disordered" evidence="2">
    <location>
        <begin position="282"/>
        <end position="303"/>
    </location>
</feature>
<keyword evidence="1" id="KW-0175">Coiled coil</keyword>
<feature type="transmembrane region" description="Helical" evidence="3">
    <location>
        <begin position="228"/>
        <end position="247"/>
    </location>
</feature>
<keyword evidence="6" id="KW-1185">Reference proteome</keyword>
<dbReference type="HOGENOM" id="CLU_918621_0_0_1"/>
<dbReference type="Gene3D" id="1.20.120.20">
    <property type="entry name" value="Apolipoprotein"/>
    <property type="match status" value="1"/>
</dbReference>
<dbReference type="EMBL" id="KI912124">
    <property type="protein sequence ID" value="ETS73066.1"/>
    <property type="molecule type" value="Genomic_DNA"/>
</dbReference>
<evidence type="ECO:0000256" key="1">
    <source>
        <dbReference type="SAM" id="Coils"/>
    </source>
</evidence>
<gene>
    <name evidence="5" type="ORF">PFICI_15241</name>
</gene>
<keyword evidence="3" id="KW-0472">Membrane</keyword>
<organism evidence="5 6">
    <name type="scientific">Pestalotiopsis fici (strain W106-1 / CGMCC3.15140)</name>
    <dbReference type="NCBI Taxonomy" id="1229662"/>
    <lineage>
        <taxon>Eukaryota</taxon>
        <taxon>Fungi</taxon>
        <taxon>Dikarya</taxon>
        <taxon>Ascomycota</taxon>
        <taxon>Pezizomycotina</taxon>
        <taxon>Sordariomycetes</taxon>
        <taxon>Xylariomycetidae</taxon>
        <taxon>Amphisphaeriales</taxon>
        <taxon>Sporocadaceae</taxon>
        <taxon>Pestalotiopsis</taxon>
    </lineage>
</organism>
<dbReference type="RefSeq" id="XP_007842013.1">
    <property type="nucleotide sequence ID" value="XM_007843822.1"/>
</dbReference>
<evidence type="ECO:0000256" key="4">
    <source>
        <dbReference type="SAM" id="SignalP"/>
    </source>
</evidence>
<dbReference type="AlphaFoldDB" id="W3WJT4"/>
<evidence type="ECO:0000313" key="5">
    <source>
        <dbReference type="EMBL" id="ETS73066.1"/>
    </source>
</evidence>
<feature type="chain" id="PRO_5004833596" evidence="4">
    <location>
        <begin position="20"/>
        <end position="303"/>
    </location>
</feature>